<dbReference type="SUPFAM" id="SSF55103">
    <property type="entry name" value="FAD-linked oxidases, C-terminal domain"/>
    <property type="match status" value="1"/>
</dbReference>
<dbReference type="InterPro" id="IPR006094">
    <property type="entry name" value="Oxid_FAD_bind_N"/>
</dbReference>
<dbReference type="Gene3D" id="3.30.465.10">
    <property type="match status" value="1"/>
</dbReference>
<evidence type="ECO:0000313" key="7">
    <source>
        <dbReference type="EMBL" id="GAA0944342.1"/>
    </source>
</evidence>
<keyword evidence="4" id="KW-0274">FAD</keyword>
<evidence type="ECO:0000259" key="6">
    <source>
        <dbReference type="PROSITE" id="PS51387"/>
    </source>
</evidence>
<gene>
    <name evidence="7" type="ORF">GCM10009550_17060</name>
</gene>
<evidence type="ECO:0000256" key="1">
    <source>
        <dbReference type="ARBA" id="ARBA00001974"/>
    </source>
</evidence>
<dbReference type="Gene3D" id="3.40.462.10">
    <property type="entry name" value="FAD-linked oxidases, C-terminal domain"/>
    <property type="match status" value="1"/>
</dbReference>
<keyword evidence="5" id="KW-0560">Oxidoreductase</keyword>
<dbReference type="PANTHER" id="PTHR13878">
    <property type="entry name" value="GULONOLACTONE OXIDASE"/>
    <property type="match status" value="1"/>
</dbReference>
<dbReference type="Gene3D" id="3.30.43.10">
    <property type="entry name" value="Uridine Diphospho-n-acetylenolpyruvylglucosamine Reductase, domain 2"/>
    <property type="match status" value="1"/>
</dbReference>
<comment type="cofactor">
    <cofactor evidence="1">
        <name>FAD</name>
        <dbReference type="ChEBI" id="CHEBI:57692"/>
    </cofactor>
</comment>
<dbReference type="PROSITE" id="PS51387">
    <property type="entry name" value="FAD_PCMH"/>
    <property type="match status" value="1"/>
</dbReference>
<dbReference type="InterPro" id="IPR006093">
    <property type="entry name" value="Oxy_OxRdtase_FAD_BS"/>
</dbReference>
<keyword evidence="3" id="KW-0285">Flavoprotein</keyword>
<protein>
    <recommendedName>
        <fullName evidence="6">FAD-binding PCMH-type domain-containing protein</fullName>
    </recommendedName>
</protein>
<dbReference type="PROSITE" id="PS51318">
    <property type="entry name" value="TAT"/>
    <property type="match status" value="1"/>
</dbReference>
<dbReference type="InterPro" id="IPR016170">
    <property type="entry name" value="Cytok_DH_C_sf"/>
</dbReference>
<dbReference type="PANTHER" id="PTHR13878:SF53">
    <property type="entry name" value="CYTOKININ DEHYDROGENASE 6"/>
    <property type="match status" value="1"/>
</dbReference>
<keyword evidence="8" id="KW-1185">Reference proteome</keyword>
<dbReference type="InterPro" id="IPR036318">
    <property type="entry name" value="FAD-bd_PCMH-like_sf"/>
</dbReference>
<evidence type="ECO:0000256" key="5">
    <source>
        <dbReference type="ARBA" id="ARBA00023002"/>
    </source>
</evidence>
<dbReference type="InterPro" id="IPR050432">
    <property type="entry name" value="FAD-linked_Oxidoreductases_BP"/>
</dbReference>
<dbReference type="InterPro" id="IPR016166">
    <property type="entry name" value="FAD-bd_PCMH"/>
</dbReference>
<dbReference type="Pfam" id="PF09265">
    <property type="entry name" value="Cytokin-bind"/>
    <property type="match status" value="1"/>
</dbReference>
<proteinExistence type="inferred from homology"/>
<reference evidence="8" key="1">
    <citation type="journal article" date="2019" name="Int. J. Syst. Evol. Microbiol.">
        <title>The Global Catalogue of Microorganisms (GCM) 10K type strain sequencing project: providing services to taxonomists for standard genome sequencing and annotation.</title>
        <authorList>
            <consortium name="The Broad Institute Genomics Platform"/>
            <consortium name="The Broad Institute Genome Sequencing Center for Infectious Disease"/>
            <person name="Wu L."/>
            <person name="Ma J."/>
        </authorList>
    </citation>
    <scope>NUCLEOTIDE SEQUENCE [LARGE SCALE GENOMIC DNA]</scope>
    <source>
        <strain evidence="8">JCM 10696</strain>
    </source>
</reference>
<organism evidence="7 8">
    <name type="scientific">Actinocorallia libanotica</name>
    <dbReference type="NCBI Taxonomy" id="46162"/>
    <lineage>
        <taxon>Bacteria</taxon>
        <taxon>Bacillati</taxon>
        <taxon>Actinomycetota</taxon>
        <taxon>Actinomycetes</taxon>
        <taxon>Streptosporangiales</taxon>
        <taxon>Thermomonosporaceae</taxon>
        <taxon>Actinocorallia</taxon>
    </lineage>
</organism>
<dbReference type="SUPFAM" id="SSF56176">
    <property type="entry name" value="FAD-binding/transporter-associated domain-like"/>
    <property type="match status" value="1"/>
</dbReference>
<evidence type="ECO:0000256" key="2">
    <source>
        <dbReference type="ARBA" id="ARBA00005466"/>
    </source>
</evidence>
<evidence type="ECO:0000313" key="8">
    <source>
        <dbReference type="Proteomes" id="UP001500665"/>
    </source>
</evidence>
<dbReference type="Pfam" id="PF01565">
    <property type="entry name" value="FAD_binding_4"/>
    <property type="match status" value="1"/>
</dbReference>
<dbReference type="PROSITE" id="PS00862">
    <property type="entry name" value="OX2_COVAL_FAD"/>
    <property type="match status" value="1"/>
</dbReference>
<evidence type="ECO:0000256" key="3">
    <source>
        <dbReference type="ARBA" id="ARBA00022630"/>
    </source>
</evidence>
<name>A0ABP4B0V5_9ACTN</name>
<accession>A0ABP4B0V5</accession>
<dbReference type="InterPro" id="IPR015345">
    <property type="entry name" value="Cytokinin_DH_FAD/cytokin-bd"/>
</dbReference>
<dbReference type="RefSeq" id="WP_344238565.1">
    <property type="nucleotide sequence ID" value="NZ_BAAAHH010000005.1"/>
</dbReference>
<dbReference type="Proteomes" id="UP001500665">
    <property type="component" value="Unassembled WGS sequence"/>
</dbReference>
<feature type="domain" description="FAD-binding PCMH-type" evidence="6">
    <location>
        <begin position="67"/>
        <end position="236"/>
    </location>
</feature>
<dbReference type="InterPro" id="IPR016167">
    <property type="entry name" value="FAD-bd_PCMH_sub1"/>
</dbReference>
<dbReference type="InterPro" id="IPR016164">
    <property type="entry name" value="FAD-linked_Oxase-like_C"/>
</dbReference>
<comment type="similarity">
    <text evidence="2">Belongs to the oxygen-dependent FAD-linked oxidoreductase family.</text>
</comment>
<dbReference type="EMBL" id="BAAAHH010000005">
    <property type="protein sequence ID" value="GAA0944342.1"/>
    <property type="molecule type" value="Genomic_DNA"/>
</dbReference>
<evidence type="ECO:0000256" key="4">
    <source>
        <dbReference type="ARBA" id="ARBA00022827"/>
    </source>
</evidence>
<comment type="caution">
    <text evidence="7">The sequence shown here is derived from an EMBL/GenBank/DDBJ whole genome shotgun (WGS) entry which is preliminary data.</text>
</comment>
<sequence>MPEPGRRSVITGLVTGALVLGLDPVSRTWVTAAHAGGPFDRLPPLDGRLRLDAAALDAAADDFGHIVSRRPRAVLEPGSVRDVAAMVKYCRRHGVQVAGRGQGHSVHGQCQVAGGLVVDLGTLDAIEIRGDRAVVGGGATWLALVRAALAEGRTPPVLTDYLGLSVGGTLSLGGFGGAVGHHGAQVDNVLELTVVTGKGELVTCSPTRRRDLFDAVRGGLGQVGIIVEAVVRLTPAPAAVRRYNLTYPTLEALTAVQRRMVDEGRFGYLEGSLSRAEDGSWAYVMEAVAFDATPADDERLIGDLGHASAAIDDLPYFDFLNRIAPVVEILIQLGEWARPHPWIDAFLPGSKTEELVAETLPELTPELIGQSAVILLYPIPTARVRAPLVRLAEEKHTFLFGLLRTASPGSADAATMVAANRALYERVRAAGGGRYATGAVPFSRDDWRRHFGDAWPAFRAAKRTYDPANILTPGQGIF</sequence>
<dbReference type="InterPro" id="IPR006311">
    <property type="entry name" value="TAT_signal"/>
</dbReference>
<dbReference type="InterPro" id="IPR016169">
    <property type="entry name" value="FAD-bd_PCMH_sub2"/>
</dbReference>